<feature type="binding site" evidence="5">
    <location>
        <position position="251"/>
    </location>
    <ligand>
        <name>Zn(2+)</name>
        <dbReference type="ChEBI" id="CHEBI:29105"/>
        <label>1</label>
    </ligand>
</feature>
<dbReference type="InterPro" id="IPR023088">
    <property type="entry name" value="PDEase"/>
</dbReference>
<accession>A0A8J2SK78</accession>
<gene>
    <name evidence="9" type="ORF">PECAL_4P17890</name>
</gene>
<comment type="caution">
    <text evidence="9">The sequence shown here is derived from an EMBL/GenBank/DDBJ whole genome shotgun (WGS) entry which is preliminary data.</text>
</comment>
<dbReference type="GO" id="GO:0007165">
    <property type="term" value="P:signal transduction"/>
    <property type="evidence" value="ECO:0007669"/>
    <property type="project" value="InterPro"/>
</dbReference>
<feature type="binding site" evidence="4">
    <location>
        <position position="252"/>
    </location>
    <ligand>
        <name>AMP</name>
        <dbReference type="ChEBI" id="CHEBI:456215"/>
    </ligand>
</feature>
<dbReference type="CDD" id="cd00077">
    <property type="entry name" value="HDc"/>
    <property type="match status" value="1"/>
</dbReference>
<dbReference type="InterPro" id="IPR036971">
    <property type="entry name" value="PDEase_catalytic_dom_sf"/>
</dbReference>
<evidence type="ECO:0000256" key="5">
    <source>
        <dbReference type="PIRSR" id="PIRSR623088-3"/>
    </source>
</evidence>
<evidence type="ECO:0000313" key="9">
    <source>
        <dbReference type="EMBL" id="CAH0374503.1"/>
    </source>
</evidence>
<sequence length="489" mass="54107">MEYLYGLLFGTEPKQSDADASHTLRTKLEALPGDRDAQITLTAAEIRILKEATTTTRQKHGGGDELFVRMHSNLTEDLDPSTADAVVDAYGASPLKPNPLAKRRPSPETPQLRKACKNAVADLISERQLASSVPKERRKTLEAALSEVNAWGFDVWSVVDAFQGDTLLASRAIVDAVVFEARGFRAASASPILRQVVSKMLASYQDVPYHNCLHGADVLQAMHALLNLAPTFDDALDDDVVLVTLLACLSHDVGHPGLTNNFLVETGHELAIRYNDASPLENMHAAVALNLAKPYLRTRPSTDQKQNRALWIGLLLATDMKEHSQQIFELERALSKAKERGTSYEACTPEHHVPCLKIFIHACDISNPAKPWPVYRRWTALVMEEFWRQAELERERGLPLTVPARDATDLAQFQKGFIAFIRPLFAAADRIGGVDMSLPLERLDDTARRWQSGSPRAEAYDPPVATEPPPVSFQTLTEPVALGDDDVRE</sequence>
<dbReference type="SUPFAM" id="SSF109604">
    <property type="entry name" value="HD-domain/PDEase-like"/>
    <property type="match status" value="1"/>
</dbReference>
<evidence type="ECO:0000256" key="7">
    <source>
        <dbReference type="SAM" id="MobiDB-lite"/>
    </source>
</evidence>
<evidence type="ECO:0000256" key="4">
    <source>
        <dbReference type="PIRSR" id="PIRSR623088-2"/>
    </source>
</evidence>
<evidence type="ECO:0000256" key="1">
    <source>
        <dbReference type="ARBA" id="ARBA00022723"/>
    </source>
</evidence>
<dbReference type="PROSITE" id="PS00126">
    <property type="entry name" value="PDEASE_I_1"/>
    <property type="match status" value="1"/>
</dbReference>
<organism evidence="9 10">
    <name type="scientific">Pelagomonas calceolata</name>
    <dbReference type="NCBI Taxonomy" id="35677"/>
    <lineage>
        <taxon>Eukaryota</taxon>
        <taxon>Sar</taxon>
        <taxon>Stramenopiles</taxon>
        <taxon>Ochrophyta</taxon>
        <taxon>Pelagophyceae</taxon>
        <taxon>Pelagomonadales</taxon>
        <taxon>Pelagomonadaceae</taxon>
        <taxon>Pelagomonas</taxon>
    </lineage>
</organism>
<dbReference type="Proteomes" id="UP000789595">
    <property type="component" value="Unassembled WGS sequence"/>
</dbReference>
<evidence type="ECO:0000256" key="3">
    <source>
        <dbReference type="PIRSR" id="PIRSR623088-1"/>
    </source>
</evidence>
<dbReference type="PANTHER" id="PTHR11347">
    <property type="entry name" value="CYCLIC NUCLEOTIDE PHOSPHODIESTERASE"/>
    <property type="match status" value="1"/>
</dbReference>
<evidence type="ECO:0000256" key="6">
    <source>
        <dbReference type="RuleBase" id="RU363067"/>
    </source>
</evidence>
<comment type="similarity">
    <text evidence="6">Belongs to the cyclic nucleotide phosphodiesterase family.</text>
</comment>
<comment type="cofactor">
    <cofactor evidence="6">
        <name>a divalent metal cation</name>
        <dbReference type="ChEBI" id="CHEBI:60240"/>
    </cofactor>
    <text evidence="6">Binds 2 divalent metal cations per subunit. Site 1 may preferentially bind zinc ions, while site 2 has a preference for magnesium and/or manganese ions.</text>
</comment>
<feature type="binding site" evidence="4">
    <location>
        <position position="364"/>
    </location>
    <ligand>
        <name>AMP</name>
        <dbReference type="ChEBI" id="CHEBI:456215"/>
    </ligand>
</feature>
<feature type="domain" description="PDEase" evidence="8">
    <location>
        <begin position="133"/>
        <end position="457"/>
    </location>
</feature>
<evidence type="ECO:0000256" key="2">
    <source>
        <dbReference type="ARBA" id="ARBA00022801"/>
    </source>
</evidence>
<evidence type="ECO:0000259" key="8">
    <source>
        <dbReference type="PROSITE" id="PS51845"/>
    </source>
</evidence>
<feature type="binding site" evidence="4">
    <location>
        <begin position="210"/>
        <end position="214"/>
    </location>
    <ligand>
        <name>AMP</name>
        <dbReference type="ChEBI" id="CHEBI:456215"/>
    </ligand>
</feature>
<keyword evidence="1 5" id="KW-0479">Metal-binding</keyword>
<keyword evidence="10" id="KW-1185">Reference proteome</keyword>
<dbReference type="EMBL" id="CAKKNE010000004">
    <property type="protein sequence ID" value="CAH0374503.1"/>
    <property type="molecule type" value="Genomic_DNA"/>
</dbReference>
<dbReference type="AlphaFoldDB" id="A0A8J2SK78"/>
<dbReference type="InterPro" id="IPR002073">
    <property type="entry name" value="PDEase_catalytic_dom"/>
</dbReference>
<feature type="binding site" evidence="5">
    <location>
        <position position="214"/>
    </location>
    <ligand>
        <name>Zn(2+)</name>
        <dbReference type="ChEBI" id="CHEBI:29105"/>
        <label>1</label>
    </ligand>
</feature>
<dbReference type="SMART" id="SM00471">
    <property type="entry name" value="HDc"/>
    <property type="match status" value="1"/>
</dbReference>
<proteinExistence type="inferred from homology"/>
<feature type="active site" description="Proton donor" evidence="3">
    <location>
        <position position="210"/>
    </location>
</feature>
<dbReference type="PRINTS" id="PR00387">
    <property type="entry name" value="PDIESTERASE1"/>
</dbReference>
<reference evidence="9" key="1">
    <citation type="submission" date="2021-11" db="EMBL/GenBank/DDBJ databases">
        <authorList>
            <consortium name="Genoscope - CEA"/>
            <person name="William W."/>
        </authorList>
    </citation>
    <scope>NUCLEOTIDE SEQUENCE</scope>
</reference>
<keyword evidence="2 6" id="KW-0378">Hydrolase</keyword>
<dbReference type="Pfam" id="PF00233">
    <property type="entry name" value="PDEase_I"/>
    <property type="match status" value="1"/>
</dbReference>
<dbReference type="InterPro" id="IPR003607">
    <property type="entry name" value="HD/PDEase_dom"/>
</dbReference>
<protein>
    <recommendedName>
        <fullName evidence="6">Phosphodiesterase</fullName>
        <ecNumber evidence="6">3.1.4.-</ecNumber>
    </recommendedName>
</protein>
<feature type="binding site" evidence="5">
    <location>
        <position position="252"/>
    </location>
    <ligand>
        <name>Zn(2+)</name>
        <dbReference type="ChEBI" id="CHEBI:29105"/>
        <label>2</label>
    </ligand>
</feature>
<dbReference type="EC" id="3.1.4.-" evidence="6"/>
<feature type="binding site" evidence="5">
    <location>
        <position position="364"/>
    </location>
    <ligand>
        <name>Zn(2+)</name>
        <dbReference type="ChEBI" id="CHEBI:29105"/>
        <label>1</label>
    </ligand>
</feature>
<name>A0A8J2SK78_9STRA</name>
<dbReference type="Gene3D" id="1.10.1300.10">
    <property type="entry name" value="3'5'-cyclic nucleotide phosphodiesterase, catalytic domain"/>
    <property type="match status" value="1"/>
</dbReference>
<dbReference type="OrthoDB" id="432756at2759"/>
<evidence type="ECO:0000313" key="10">
    <source>
        <dbReference type="Proteomes" id="UP000789595"/>
    </source>
</evidence>
<dbReference type="PROSITE" id="PS51845">
    <property type="entry name" value="PDEASE_I_2"/>
    <property type="match status" value="1"/>
</dbReference>
<dbReference type="InterPro" id="IPR023174">
    <property type="entry name" value="PDEase_CS"/>
</dbReference>
<dbReference type="GO" id="GO:0046872">
    <property type="term" value="F:metal ion binding"/>
    <property type="evidence" value="ECO:0007669"/>
    <property type="project" value="UniProtKB-KW"/>
</dbReference>
<dbReference type="GO" id="GO:0004114">
    <property type="term" value="F:3',5'-cyclic-nucleotide phosphodiesterase activity"/>
    <property type="evidence" value="ECO:0007669"/>
    <property type="project" value="InterPro"/>
</dbReference>
<feature type="binding site" evidence="4">
    <location>
        <position position="414"/>
    </location>
    <ligand>
        <name>AMP</name>
        <dbReference type="ChEBI" id="CHEBI:456215"/>
    </ligand>
</feature>
<feature type="region of interest" description="Disordered" evidence="7">
    <location>
        <begin position="450"/>
        <end position="489"/>
    </location>
</feature>
<feature type="binding site" evidence="5">
    <location>
        <position position="252"/>
    </location>
    <ligand>
        <name>Zn(2+)</name>
        <dbReference type="ChEBI" id="CHEBI:29105"/>
        <label>1</label>
    </ligand>
</feature>